<sequence length="458" mass="52258">MKRLLWAATALLAQILTSPLNAQQVRTTAEKLDEYLTSAQQAYRFNGVALVAHKGKVLLHKAYGVRNAVTKAPNDTSTRFPILSITKSFTSALILKLQEEDKLSVDDNLSQYFPDYPNGDKIKLHHLLTHTSGIFNYTDMIDEGDSAIVCHPVPKQRVLELFWDKPLEFRPGKQYAYNNSAYFLLGMIIEKVTGKSYEQAMRDMIFQPLGMTQSGFDFINLPAQSRAFGYDTLTTDYFSPYPHYDSTVAYSAGAIYSTTSDMYKWGRAVANQQLLSAKSWKQAFTPRLNQYGYGWFIDKTNGKEYVRHDGGYPGFMSTFVYYPKEDLTIVLLNNFGNYGESLVPLMIAISGIVFGEPYDLWQPRQYMKLETKALSQYVGSYALNDKYKIDLVLKNDGLYAQGKGKTQFSELPLYASGEDRFFFGTYNTRFTFERNEAGKVVKFTLREHGQDTEWKKLN</sequence>
<proteinExistence type="predicted"/>
<evidence type="ECO:0000259" key="5">
    <source>
        <dbReference type="Pfam" id="PF11954"/>
    </source>
</evidence>
<keyword evidence="2" id="KW-0472">Membrane</keyword>
<dbReference type="GO" id="GO:0016020">
    <property type="term" value="C:membrane"/>
    <property type="evidence" value="ECO:0007669"/>
    <property type="project" value="UniProtKB-SubCell"/>
</dbReference>
<dbReference type="AlphaFoldDB" id="A0A418M8P8"/>
<dbReference type="InterPro" id="IPR021860">
    <property type="entry name" value="Peptidase_S12_Pab87-rel_C"/>
</dbReference>
<evidence type="ECO:0000313" key="7">
    <source>
        <dbReference type="Proteomes" id="UP000283523"/>
    </source>
</evidence>
<organism evidence="6 7">
    <name type="scientific">Fibrisoma montanum</name>
    <dbReference type="NCBI Taxonomy" id="2305895"/>
    <lineage>
        <taxon>Bacteria</taxon>
        <taxon>Pseudomonadati</taxon>
        <taxon>Bacteroidota</taxon>
        <taxon>Cytophagia</taxon>
        <taxon>Cytophagales</taxon>
        <taxon>Spirosomataceae</taxon>
        <taxon>Fibrisoma</taxon>
    </lineage>
</organism>
<reference evidence="6 7" key="1">
    <citation type="submission" date="2018-08" db="EMBL/GenBank/DDBJ databases">
        <title>Fibrisoma montanum sp. nov., isolated from Danxia mountain soil.</title>
        <authorList>
            <person name="Huang Y."/>
        </authorList>
    </citation>
    <scope>NUCLEOTIDE SEQUENCE [LARGE SCALE GENOMIC DNA]</scope>
    <source>
        <strain evidence="6 7">HYT19</strain>
    </source>
</reference>
<evidence type="ECO:0000256" key="2">
    <source>
        <dbReference type="ARBA" id="ARBA00023136"/>
    </source>
</evidence>
<dbReference type="Pfam" id="PF11954">
    <property type="entry name" value="DUF3471"/>
    <property type="match status" value="1"/>
</dbReference>
<dbReference type="PANTHER" id="PTHR46825:SF11">
    <property type="entry name" value="PENICILLIN-BINDING PROTEIN 4"/>
    <property type="match status" value="1"/>
</dbReference>
<dbReference type="OrthoDB" id="9793489at2"/>
<dbReference type="RefSeq" id="WP_119668652.1">
    <property type="nucleotide sequence ID" value="NZ_QXED01000004.1"/>
</dbReference>
<dbReference type="PANTHER" id="PTHR46825">
    <property type="entry name" value="D-ALANYL-D-ALANINE-CARBOXYPEPTIDASE/ENDOPEPTIDASE AMPH"/>
    <property type="match status" value="1"/>
</dbReference>
<evidence type="ECO:0000259" key="4">
    <source>
        <dbReference type="Pfam" id="PF00144"/>
    </source>
</evidence>
<feature type="chain" id="PRO_5019211673" evidence="3">
    <location>
        <begin position="23"/>
        <end position="458"/>
    </location>
</feature>
<comment type="caution">
    <text evidence="6">The sequence shown here is derived from an EMBL/GenBank/DDBJ whole genome shotgun (WGS) entry which is preliminary data.</text>
</comment>
<dbReference type="Pfam" id="PF00144">
    <property type="entry name" value="Beta-lactamase"/>
    <property type="match status" value="1"/>
</dbReference>
<dbReference type="Proteomes" id="UP000283523">
    <property type="component" value="Unassembled WGS sequence"/>
</dbReference>
<dbReference type="Gene3D" id="3.40.710.10">
    <property type="entry name" value="DD-peptidase/beta-lactamase superfamily"/>
    <property type="match status" value="1"/>
</dbReference>
<evidence type="ECO:0000256" key="3">
    <source>
        <dbReference type="SAM" id="SignalP"/>
    </source>
</evidence>
<dbReference type="GO" id="GO:0016787">
    <property type="term" value="F:hydrolase activity"/>
    <property type="evidence" value="ECO:0007669"/>
    <property type="project" value="UniProtKB-KW"/>
</dbReference>
<dbReference type="InterPro" id="IPR001466">
    <property type="entry name" value="Beta-lactam-related"/>
</dbReference>
<dbReference type="EMBL" id="QXED01000004">
    <property type="protein sequence ID" value="RIV22467.1"/>
    <property type="molecule type" value="Genomic_DNA"/>
</dbReference>
<dbReference type="InterPro" id="IPR050491">
    <property type="entry name" value="AmpC-like"/>
</dbReference>
<keyword evidence="3" id="KW-0732">Signal</keyword>
<dbReference type="SUPFAM" id="SSF56601">
    <property type="entry name" value="beta-lactamase/transpeptidase-like"/>
    <property type="match status" value="1"/>
</dbReference>
<evidence type="ECO:0000313" key="6">
    <source>
        <dbReference type="EMBL" id="RIV22467.1"/>
    </source>
</evidence>
<keyword evidence="7" id="KW-1185">Reference proteome</keyword>
<comment type="subcellular location">
    <subcellularLocation>
        <location evidence="1">Membrane</location>
    </subcellularLocation>
</comment>
<accession>A0A418M8P8</accession>
<protein>
    <submittedName>
        <fullName evidence="6">Serine hydrolase</fullName>
    </submittedName>
</protein>
<feature type="domain" description="Peptidase S12 Pab87-related C-terminal" evidence="5">
    <location>
        <begin position="370"/>
        <end position="446"/>
    </location>
</feature>
<dbReference type="InterPro" id="IPR012338">
    <property type="entry name" value="Beta-lactam/transpept-like"/>
</dbReference>
<evidence type="ECO:0000256" key="1">
    <source>
        <dbReference type="ARBA" id="ARBA00004370"/>
    </source>
</evidence>
<feature type="signal peptide" evidence="3">
    <location>
        <begin position="1"/>
        <end position="22"/>
    </location>
</feature>
<feature type="domain" description="Beta-lactamase-related" evidence="4">
    <location>
        <begin position="33"/>
        <end position="334"/>
    </location>
</feature>
<gene>
    <name evidence="6" type="ORF">DYU11_15740</name>
</gene>
<name>A0A418M8P8_9BACT</name>
<keyword evidence="6" id="KW-0378">Hydrolase</keyword>